<sequence>MIYLRNIFEKKTLTSKKLFLLKTVSMEKAFCIMKAENVYSVLYTIRNTNDGFYYYASESMGLVPLESVTFLGDDDIERSIDEASLSHSLSYIEGLRIKLR</sequence>
<gene>
    <name evidence="1" type="ORF">J41TS4_31570</name>
</gene>
<dbReference type="AlphaFoldDB" id="A0A919Y2R0"/>
<proteinExistence type="predicted"/>
<organism evidence="1 2">
    <name type="scientific">Paenibacillus apis</name>
    <dbReference type="NCBI Taxonomy" id="1792174"/>
    <lineage>
        <taxon>Bacteria</taxon>
        <taxon>Bacillati</taxon>
        <taxon>Bacillota</taxon>
        <taxon>Bacilli</taxon>
        <taxon>Bacillales</taxon>
        <taxon>Paenibacillaceae</taxon>
        <taxon>Paenibacillus</taxon>
    </lineage>
</organism>
<reference evidence="1" key="1">
    <citation type="submission" date="2021-03" db="EMBL/GenBank/DDBJ databases">
        <title>Antimicrobial resistance genes in bacteria isolated from Japanese honey, and their potential for conferring macrolide and lincosamide resistance in the American foulbrood pathogen Paenibacillus larvae.</title>
        <authorList>
            <person name="Okamoto M."/>
            <person name="Kumagai M."/>
            <person name="Kanamori H."/>
            <person name="Takamatsu D."/>
        </authorList>
    </citation>
    <scope>NUCLEOTIDE SEQUENCE</scope>
    <source>
        <strain evidence="1">J41TS4</strain>
    </source>
</reference>
<dbReference type="EMBL" id="BORS01000010">
    <property type="protein sequence ID" value="GIO43399.1"/>
    <property type="molecule type" value="Genomic_DNA"/>
</dbReference>
<dbReference type="Proteomes" id="UP000678895">
    <property type="component" value="Unassembled WGS sequence"/>
</dbReference>
<keyword evidence="2" id="KW-1185">Reference proteome</keyword>
<name>A0A919Y2R0_9BACL</name>
<comment type="caution">
    <text evidence="1">The sequence shown here is derived from an EMBL/GenBank/DDBJ whole genome shotgun (WGS) entry which is preliminary data.</text>
</comment>
<protein>
    <submittedName>
        <fullName evidence="1">Uncharacterized protein</fullName>
    </submittedName>
</protein>
<accession>A0A919Y2R0</accession>
<evidence type="ECO:0000313" key="2">
    <source>
        <dbReference type="Proteomes" id="UP000678895"/>
    </source>
</evidence>
<evidence type="ECO:0000313" key="1">
    <source>
        <dbReference type="EMBL" id="GIO43399.1"/>
    </source>
</evidence>